<keyword evidence="3" id="KW-1185">Reference proteome</keyword>
<protein>
    <submittedName>
        <fullName evidence="2">Reverse transcriptase domain-containing protein</fullName>
    </submittedName>
</protein>
<dbReference type="InterPro" id="IPR043502">
    <property type="entry name" value="DNA/RNA_pol_sf"/>
</dbReference>
<evidence type="ECO:0000259" key="1">
    <source>
        <dbReference type="Pfam" id="PF00078"/>
    </source>
</evidence>
<gene>
    <name evidence="2" type="ORF">Tco_0800991</name>
</gene>
<dbReference type="Gene3D" id="3.10.10.10">
    <property type="entry name" value="HIV Type 1 Reverse Transcriptase, subunit A, domain 1"/>
    <property type="match status" value="1"/>
</dbReference>
<keyword evidence="2" id="KW-0808">Transferase</keyword>
<reference evidence="2" key="2">
    <citation type="submission" date="2022-01" db="EMBL/GenBank/DDBJ databases">
        <authorList>
            <person name="Yamashiro T."/>
            <person name="Shiraishi A."/>
            <person name="Satake H."/>
            <person name="Nakayama K."/>
        </authorList>
    </citation>
    <scope>NUCLEOTIDE SEQUENCE</scope>
</reference>
<dbReference type="EMBL" id="BQNB010011700">
    <property type="protein sequence ID" value="GJS94023.1"/>
    <property type="molecule type" value="Genomic_DNA"/>
</dbReference>
<keyword evidence="2" id="KW-0695">RNA-directed DNA polymerase</keyword>
<dbReference type="GO" id="GO:0003964">
    <property type="term" value="F:RNA-directed DNA polymerase activity"/>
    <property type="evidence" value="ECO:0007669"/>
    <property type="project" value="UniProtKB-KW"/>
</dbReference>
<comment type="caution">
    <text evidence="2">The sequence shown here is derived from an EMBL/GenBank/DDBJ whole genome shotgun (WGS) entry which is preliminary data.</text>
</comment>
<dbReference type="SUPFAM" id="SSF56672">
    <property type="entry name" value="DNA/RNA polymerases"/>
    <property type="match status" value="1"/>
</dbReference>
<accession>A0ABQ4ZYX7</accession>
<dbReference type="PANTHER" id="PTHR24559">
    <property type="entry name" value="TRANSPOSON TY3-I GAG-POL POLYPROTEIN"/>
    <property type="match status" value="1"/>
</dbReference>
<feature type="domain" description="Reverse transcriptase" evidence="1">
    <location>
        <begin position="115"/>
        <end position="254"/>
    </location>
</feature>
<dbReference type="CDD" id="cd01647">
    <property type="entry name" value="RT_LTR"/>
    <property type="match status" value="1"/>
</dbReference>
<proteinExistence type="predicted"/>
<dbReference type="Gene3D" id="3.30.70.270">
    <property type="match status" value="1"/>
</dbReference>
<organism evidence="2 3">
    <name type="scientific">Tanacetum coccineum</name>
    <dbReference type="NCBI Taxonomy" id="301880"/>
    <lineage>
        <taxon>Eukaryota</taxon>
        <taxon>Viridiplantae</taxon>
        <taxon>Streptophyta</taxon>
        <taxon>Embryophyta</taxon>
        <taxon>Tracheophyta</taxon>
        <taxon>Spermatophyta</taxon>
        <taxon>Magnoliopsida</taxon>
        <taxon>eudicotyledons</taxon>
        <taxon>Gunneridae</taxon>
        <taxon>Pentapetalae</taxon>
        <taxon>asterids</taxon>
        <taxon>campanulids</taxon>
        <taxon>Asterales</taxon>
        <taxon>Asteraceae</taxon>
        <taxon>Asteroideae</taxon>
        <taxon>Anthemideae</taxon>
        <taxon>Anthemidinae</taxon>
        <taxon>Tanacetum</taxon>
    </lineage>
</organism>
<dbReference type="InterPro" id="IPR053134">
    <property type="entry name" value="RNA-dir_DNA_polymerase"/>
</dbReference>
<dbReference type="InterPro" id="IPR043128">
    <property type="entry name" value="Rev_trsase/Diguanyl_cyclase"/>
</dbReference>
<evidence type="ECO:0000313" key="2">
    <source>
        <dbReference type="EMBL" id="GJS94023.1"/>
    </source>
</evidence>
<name>A0ABQ4ZYX7_9ASTR</name>
<dbReference type="InterPro" id="IPR000477">
    <property type="entry name" value="RT_dom"/>
</dbReference>
<dbReference type="Proteomes" id="UP001151760">
    <property type="component" value="Unassembled WGS sequence"/>
</dbReference>
<reference evidence="2" key="1">
    <citation type="journal article" date="2022" name="Int. J. Mol. Sci.">
        <title>Draft Genome of Tanacetum Coccineum: Genomic Comparison of Closely Related Tanacetum-Family Plants.</title>
        <authorList>
            <person name="Yamashiro T."/>
            <person name="Shiraishi A."/>
            <person name="Nakayama K."/>
            <person name="Satake H."/>
        </authorList>
    </citation>
    <scope>NUCLEOTIDE SEQUENCE</scope>
</reference>
<sequence length="254" mass="29102">MGIVVSTIHGAIKFHMPKGIGTLLSENSSQGLEKEQQIASEVRQADKEDILICVDAEEKIVTTAHMTGVSRTIIVEGEIFNTEHRVNEFKHVEPVKQKKRSMAPNRNEAIHTQKLCIDFTDINKACPKENHPLPATESKVENIHRNRFKCFLDAYKGHHQILIDEKDEEKAAFYTREGVFFYKRLPFGLKNAGATFQRLIDKVFSYQAGRKMEVNDDEMVIKSDSEEEMLADIKETLKRLRVINLKLDPKKCSF</sequence>
<dbReference type="Pfam" id="PF00078">
    <property type="entry name" value="RVT_1"/>
    <property type="match status" value="1"/>
</dbReference>
<dbReference type="PANTHER" id="PTHR24559:SF444">
    <property type="entry name" value="REVERSE TRANSCRIPTASE DOMAIN-CONTAINING PROTEIN"/>
    <property type="match status" value="1"/>
</dbReference>
<keyword evidence="2" id="KW-0548">Nucleotidyltransferase</keyword>
<evidence type="ECO:0000313" key="3">
    <source>
        <dbReference type="Proteomes" id="UP001151760"/>
    </source>
</evidence>